<evidence type="ECO:0000256" key="1">
    <source>
        <dbReference type="ARBA" id="ARBA00023125"/>
    </source>
</evidence>
<dbReference type="AlphaFoldDB" id="A0A9X3TWD4"/>
<organism evidence="4 5">
    <name type="scientific">Govanella unica</name>
    <dbReference type="NCBI Taxonomy" id="2975056"/>
    <lineage>
        <taxon>Bacteria</taxon>
        <taxon>Pseudomonadati</taxon>
        <taxon>Pseudomonadota</taxon>
        <taxon>Alphaproteobacteria</taxon>
        <taxon>Emcibacterales</taxon>
        <taxon>Govanellaceae</taxon>
        <taxon>Govanella</taxon>
    </lineage>
</organism>
<keyword evidence="1 2" id="KW-0238">DNA-binding</keyword>
<name>A0A9X3TWD4_9PROT</name>
<accession>A0A9X3TWD4</accession>
<reference evidence="4" key="2">
    <citation type="journal article" date="2023" name="Syst. Appl. Microbiol.">
        <title>Govania unica gen. nov., sp. nov., a rare biosphere bacterium that represents a novel family in the class Alphaproteobacteria.</title>
        <authorList>
            <person name="Vandamme P."/>
            <person name="Peeters C."/>
            <person name="Hettiarachchi A."/>
            <person name="Cnockaert M."/>
            <person name="Carlier A."/>
        </authorList>
    </citation>
    <scope>NUCLEOTIDE SEQUENCE</scope>
    <source>
        <strain evidence="4">LMG 31809</strain>
    </source>
</reference>
<dbReference type="SUPFAM" id="SSF82607">
    <property type="entry name" value="YbaB-like"/>
    <property type="match status" value="1"/>
</dbReference>
<evidence type="ECO:0000256" key="3">
    <source>
        <dbReference type="SAM" id="Coils"/>
    </source>
</evidence>
<comment type="subcellular location">
    <subcellularLocation>
        <location evidence="2">Cytoplasm</location>
        <location evidence="2">Nucleoid</location>
    </subcellularLocation>
</comment>
<protein>
    <recommendedName>
        <fullName evidence="2">Nucleoid-associated protein NYP16_03150</fullName>
    </recommendedName>
</protein>
<dbReference type="EMBL" id="JANWOI010000001">
    <property type="protein sequence ID" value="MDA5192956.1"/>
    <property type="molecule type" value="Genomic_DNA"/>
</dbReference>
<dbReference type="Gene3D" id="3.30.1310.10">
    <property type="entry name" value="Nucleoid-associated protein YbaB-like domain"/>
    <property type="match status" value="1"/>
</dbReference>
<dbReference type="GO" id="GO:0003677">
    <property type="term" value="F:DNA binding"/>
    <property type="evidence" value="ECO:0007669"/>
    <property type="project" value="UniProtKB-UniRule"/>
</dbReference>
<dbReference type="PIRSF" id="PIRSF004555">
    <property type="entry name" value="UCP004555"/>
    <property type="match status" value="1"/>
</dbReference>
<comment type="subunit">
    <text evidence="2">Homodimer.</text>
</comment>
<evidence type="ECO:0000256" key="2">
    <source>
        <dbReference type="HAMAP-Rule" id="MF_00274"/>
    </source>
</evidence>
<comment type="caution">
    <text evidence="4">The sequence shown here is derived from an EMBL/GenBank/DDBJ whole genome shotgun (WGS) entry which is preliminary data.</text>
</comment>
<dbReference type="InterPro" id="IPR036894">
    <property type="entry name" value="YbaB-like_sf"/>
</dbReference>
<dbReference type="PANTHER" id="PTHR33449:SF1">
    <property type="entry name" value="NUCLEOID-ASSOCIATED PROTEIN YBAB"/>
    <property type="match status" value="1"/>
</dbReference>
<dbReference type="Proteomes" id="UP001141619">
    <property type="component" value="Unassembled WGS sequence"/>
</dbReference>
<keyword evidence="2" id="KW-0963">Cytoplasm</keyword>
<reference evidence="4" key="1">
    <citation type="submission" date="2022-08" db="EMBL/GenBank/DDBJ databases">
        <authorList>
            <person name="Vandamme P."/>
            <person name="Hettiarachchi A."/>
            <person name="Peeters C."/>
            <person name="Cnockaert M."/>
            <person name="Carlier A."/>
        </authorList>
    </citation>
    <scope>NUCLEOTIDE SEQUENCE</scope>
    <source>
        <strain evidence="4">LMG 31809</strain>
    </source>
</reference>
<comment type="similarity">
    <text evidence="2">Belongs to the YbaB/EbfC family.</text>
</comment>
<gene>
    <name evidence="4" type="ORF">NYP16_03150</name>
</gene>
<evidence type="ECO:0000313" key="4">
    <source>
        <dbReference type="EMBL" id="MDA5192956.1"/>
    </source>
</evidence>
<dbReference type="GO" id="GO:0005829">
    <property type="term" value="C:cytosol"/>
    <property type="evidence" value="ECO:0007669"/>
    <property type="project" value="TreeGrafter"/>
</dbReference>
<dbReference type="GO" id="GO:0043590">
    <property type="term" value="C:bacterial nucleoid"/>
    <property type="evidence" value="ECO:0007669"/>
    <property type="project" value="UniProtKB-UniRule"/>
</dbReference>
<evidence type="ECO:0000313" key="5">
    <source>
        <dbReference type="Proteomes" id="UP001141619"/>
    </source>
</evidence>
<feature type="coiled-coil region" evidence="3">
    <location>
        <begin position="4"/>
        <end position="31"/>
    </location>
</feature>
<dbReference type="HAMAP" id="MF_00274">
    <property type="entry name" value="DNA_YbaB_EbfC"/>
    <property type="match status" value="1"/>
</dbReference>
<dbReference type="Pfam" id="PF02575">
    <property type="entry name" value="YbaB_DNA_bd"/>
    <property type="match status" value="1"/>
</dbReference>
<dbReference type="InterPro" id="IPR004401">
    <property type="entry name" value="YbaB/EbfC"/>
</dbReference>
<dbReference type="PANTHER" id="PTHR33449">
    <property type="entry name" value="NUCLEOID-ASSOCIATED PROTEIN YBAB"/>
    <property type="match status" value="1"/>
</dbReference>
<comment type="function">
    <text evidence="2">Binds to DNA and alters its conformation. May be involved in regulation of gene expression, nucleoid organization and DNA protection.</text>
</comment>
<keyword evidence="3" id="KW-0175">Coiled coil</keyword>
<dbReference type="NCBIfam" id="TIGR00103">
    <property type="entry name" value="DNA_YbaB_EbfC"/>
    <property type="match status" value="1"/>
</dbReference>
<proteinExistence type="inferred from homology"/>
<sequence length="107" mass="11561">MKNIGQMMKQAQQMQERMQAMQEELAHFEITGSAGGGLVTVTLNGKGVLSALKIDPSLVTPDEVEVVEDLIKAAHADARTKVDAYTSEQMSKLTGGLQLPPGFKMPF</sequence>
<dbReference type="RefSeq" id="WP_274942657.1">
    <property type="nucleotide sequence ID" value="NZ_JANWOI010000001.1"/>
</dbReference>
<keyword evidence="5" id="KW-1185">Reference proteome</keyword>